<proteinExistence type="inferred from homology"/>
<dbReference type="EMBL" id="VFOZ01000002">
    <property type="protein sequence ID" value="TQL91030.1"/>
    <property type="molecule type" value="Genomic_DNA"/>
</dbReference>
<dbReference type="Pfam" id="PF04264">
    <property type="entry name" value="YceI"/>
    <property type="match status" value="1"/>
</dbReference>
<name>A0A543C1S6_9ACTN</name>
<comment type="caution">
    <text evidence="3">The sequence shown here is derived from an EMBL/GenBank/DDBJ whole genome shotgun (WGS) entry which is preliminary data.</text>
</comment>
<keyword evidence="4" id="KW-1185">Reference proteome</keyword>
<dbReference type="SUPFAM" id="SSF101874">
    <property type="entry name" value="YceI-like"/>
    <property type="match status" value="1"/>
</dbReference>
<evidence type="ECO:0000313" key="4">
    <source>
        <dbReference type="Proteomes" id="UP000316096"/>
    </source>
</evidence>
<organism evidence="3 4">
    <name type="scientific">Actinoallomurus bryophytorum</name>
    <dbReference type="NCBI Taxonomy" id="1490222"/>
    <lineage>
        <taxon>Bacteria</taxon>
        <taxon>Bacillati</taxon>
        <taxon>Actinomycetota</taxon>
        <taxon>Actinomycetes</taxon>
        <taxon>Streptosporangiales</taxon>
        <taxon>Thermomonosporaceae</taxon>
        <taxon>Actinoallomurus</taxon>
    </lineage>
</organism>
<protein>
    <submittedName>
        <fullName evidence="3">Polyisoprenoid-binding protein YceI</fullName>
    </submittedName>
</protein>
<evidence type="ECO:0000256" key="1">
    <source>
        <dbReference type="ARBA" id="ARBA00008812"/>
    </source>
</evidence>
<dbReference type="PANTHER" id="PTHR34406">
    <property type="entry name" value="PROTEIN YCEI"/>
    <property type="match status" value="1"/>
</dbReference>
<dbReference type="SMART" id="SM00867">
    <property type="entry name" value="YceI"/>
    <property type="match status" value="1"/>
</dbReference>
<dbReference type="OrthoDB" id="9811006at2"/>
<dbReference type="RefSeq" id="WP_141963020.1">
    <property type="nucleotide sequence ID" value="NZ_VFOZ01000002.1"/>
</dbReference>
<dbReference type="Proteomes" id="UP000316096">
    <property type="component" value="Unassembled WGS sequence"/>
</dbReference>
<reference evidence="3 4" key="1">
    <citation type="submission" date="2019-06" db="EMBL/GenBank/DDBJ databases">
        <title>Sequencing the genomes of 1000 actinobacteria strains.</title>
        <authorList>
            <person name="Klenk H.-P."/>
        </authorList>
    </citation>
    <scope>NUCLEOTIDE SEQUENCE [LARGE SCALE GENOMIC DNA]</scope>
    <source>
        <strain evidence="3 4">DSM 102200</strain>
    </source>
</reference>
<comment type="similarity">
    <text evidence="1">Belongs to the UPF0312 family.</text>
</comment>
<gene>
    <name evidence="3" type="ORF">FB559_8353</name>
</gene>
<sequence length="191" mass="20808">MTETITAPGLAAGTWRIDPGHSEITFSVRHMMTTVRGVFTAFGGRIDIAEDPFASSAHAEITIASIDTRNAERDELIRSPQILDAAAHPHITFTATSVSHARTGRRARHPRYTVDGDLTIRGMTRPVSLLTEFHGAGVDQWGGVRAGFTASTRILRSDYGIEFNIPLQGDRLMLGDEIEIGLQIQAVRADS</sequence>
<feature type="domain" description="Lipid/polyisoprenoid-binding YceI-like" evidence="2">
    <location>
        <begin position="14"/>
        <end position="187"/>
    </location>
</feature>
<dbReference type="PANTHER" id="PTHR34406:SF1">
    <property type="entry name" value="PROTEIN YCEI"/>
    <property type="match status" value="1"/>
</dbReference>
<evidence type="ECO:0000259" key="2">
    <source>
        <dbReference type="SMART" id="SM00867"/>
    </source>
</evidence>
<evidence type="ECO:0000313" key="3">
    <source>
        <dbReference type="EMBL" id="TQL91030.1"/>
    </source>
</evidence>
<dbReference type="Gene3D" id="2.40.128.110">
    <property type="entry name" value="Lipid/polyisoprenoid-binding, YceI-like"/>
    <property type="match status" value="1"/>
</dbReference>
<dbReference type="InterPro" id="IPR007372">
    <property type="entry name" value="Lipid/polyisoprenoid-bd_YceI"/>
</dbReference>
<dbReference type="InterPro" id="IPR036761">
    <property type="entry name" value="TTHA0802/YceI-like_sf"/>
</dbReference>
<dbReference type="AlphaFoldDB" id="A0A543C1S6"/>
<accession>A0A543C1S6</accession>